<feature type="compositionally biased region" description="Pro residues" evidence="1">
    <location>
        <begin position="63"/>
        <end position="72"/>
    </location>
</feature>
<dbReference type="EMBL" id="JAFEKC020000004">
    <property type="protein sequence ID" value="KAK0515367.1"/>
    <property type="molecule type" value="Genomic_DNA"/>
</dbReference>
<dbReference type="Proteomes" id="UP001166286">
    <property type="component" value="Unassembled WGS sequence"/>
</dbReference>
<evidence type="ECO:0000313" key="3">
    <source>
        <dbReference type="Proteomes" id="UP001166286"/>
    </source>
</evidence>
<feature type="compositionally biased region" description="Polar residues" evidence="1">
    <location>
        <begin position="30"/>
        <end position="50"/>
    </location>
</feature>
<feature type="compositionally biased region" description="Low complexity" evidence="1">
    <location>
        <begin position="73"/>
        <end position="88"/>
    </location>
</feature>
<comment type="caution">
    <text evidence="2">The sequence shown here is derived from an EMBL/GenBank/DDBJ whole genome shotgun (WGS) entry which is preliminary data.</text>
</comment>
<proteinExistence type="predicted"/>
<feature type="region of interest" description="Disordered" evidence="1">
    <location>
        <begin position="30"/>
        <end position="89"/>
    </location>
</feature>
<sequence>MSTSGPDPPQQTAFLTSASSSLATITSIDNGSSSALQTQTAMTSESSIPTGQPPLAPSETPTEAPPAPPTPTVPGALPSPTSPATSSPIVTELTLGEEIGIGIASAAVIALFLWW</sequence>
<evidence type="ECO:0000256" key="1">
    <source>
        <dbReference type="SAM" id="MobiDB-lite"/>
    </source>
</evidence>
<gene>
    <name evidence="2" type="ORF">JMJ35_002746</name>
</gene>
<evidence type="ECO:0000313" key="2">
    <source>
        <dbReference type="EMBL" id="KAK0515367.1"/>
    </source>
</evidence>
<dbReference type="AlphaFoldDB" id="A0AA39V488"/>
<organism evidence="2 3">
    <name type="scientific">Cladonia borealis</name>
    <dbReference type="NCBI Taxonomy" id="184061"/>
    <lineage>
        <taxon>Eukaryota</taxon>
        <taxon>Fungi</taxon>
        <taxon>Dikarya</taxon>
        <taxon>Ascomycota</taxon>
        <taxon>Pezizomycotina</taxon>
        <taxon>Lecanoromycetes</taxon>
        <taxon>OSLEUM clade</taxon>
        <taxon>Lecanoromycetidae</taxon>
        <taxon>Lecanorales</taxon>
        <taxon>Lecanorineae</taxon>
        <taxon>Cladoniaceae</taxon>
        <taxon>Cladonia</taxon>
    </lineage>
</organism>
<protein>
    <submittedName>
        <fullName evidence="2">Uncharacterized protein</fullName>
    </submittedName>
</protein>
<name>A0AA39V488_9LECA</name>
<keyword evidence="3" id="KW-1185">Reference proteome</keyword>
<reference evidence="2" key="1">
    <citation type="submission" date="2023-03" db="EMBL/GenBank/DDBJ databases">
        <title>Complete genome of Cladonia borealis.</title>
        <authorList>
            <person name="Park H."/>
        </authorList>
    </citation>
    <scope>NUCLEOTIDE SEQUENCE</scope>
    <source>
        <strain evidence="2">ANT050790</strain>
    </source>
</reference>
<accession>A0AA39V488</accession>